<reference evidence="13 14" key="1">
    <citation type="submission" date="2019-10" db="EMBL/GenBank/DDBJ databases">
        <title>Genome Sequence of Micromonospora terminaliae DSM 101760.</title>
        <authorList>
            <person name="Guo L."/>
        </authorList>
    </citation>
    <scope>NUCLEOTIDE SEQUENCE [LARGE SCALE GENOMIC DNA]</scope>
    <source>
        <strain evidence="13 14">DSM 101760</strain>
    </source>
</reference>
<feature type="transmembrane region" description="Helical" evidence="9">
    <location>
        <begin position="386"/>
        <end position="407"/>
    </location>
</feature>
<evidence type="ECO:0000313" key="15">
    <source>
        <dbReference type="Proteomes" id="UP000477779"/>
    </source>
</evidence>
<dbReference type="Proteomes" id="UP000477779">
    <property type="component" value="Unassembled WGS sequence"/>
</dbReference>
<evidence type="ECO:0000256" key="5">
    <source>
        <dbReference type="ARBA" id="ARBA00022989"/>
    </source>
</evidence>
<feature type="region of interest" description="Disordered" evidence="8">
    <location>
        <begin position="1"/>
        <end position="43"/>
    </location>
</feature>
<dbReference type="SUPFAM" id="SSF52266">
    <property type="entry name" value="SGNH hydrolase"/>
    <property type="match status" value="1"/>
</dbReference>
<dbReference type="InterPro" id="IPR043968">
    <property type="entry name" value="SGNH"/>
</dbReference>
<dbReference type="GO" id="GO:0016747">
    <property type="term" value="F:acyltransferase activity, transferring groups other than amino-acyl groups"/>
    <property type="evidence" value="ECO:0007669"/>
    <property type="project" value="InterPro"/>
</dbReference>
<proteinExistence type="predicted"/>
<accession>A0AAJ3DJZ9</accession>
<feature type="domain" description="SGNH" evidence="11">
    <location>
        <begin position="474"/>
        <end position="681"/>
    </location>
</feature>
<evidence type="ECO:0000256" key="3">
    <source>
        <dbReference type="ARBA" id="ARBA00022679"/>
    </source>
</evidence>
<sequence length="699" mass="74568">MDPSSAGGSPRRGRTTQDHRGPDAGGPAPRPRPAACKAAANGDNGPVSGTSGARIAYQPALDGVRALAVAAVLAFHGGVAALPGGFLGVDAFFVLSGFLITSLLLAEHRETGRIDLVAFWGRRLRRLLPALLLVLVVVLLVSRRLMPGTELGALRWDELAALGYVANWRMANRDGDYFTATGSPSPLQHTWSLGIEEQFYLLWPLLLIALLAWAARRGTATPGRRLGAALPVVLLGAAGSALAAAARFTPDALDRVYYGTDTRAVALLVGAALALLLARRSTAATTRPARHRVLGALAVAGAAVTAWCWATADGGDAWLYRGGLTVAALAVAAVIGHAVVSPASPTARLLALAPLVWLGRISYGVYLWHWPLFQWLTAGRTGLTGIALIAARCAVTLAVATGSYLLVERPIRQARRLPRPAPALAGTAVAGVAAVAVLGTVPPAPPPNPAIALDAPSPTAGAPTAVPPVQRPGRRPGPPRITFLGDSVSWSLGTYLPEQEKLTVSVRAVQGCGIARLPEVRYVGDPHPNYPGCEHWDDRWRKGVRADDPDVAVILLDRWELMDRRLDGRWQHVGEPAYDRYLAGELDRAVDIASTRGTHVTLLTAPYTRRAERPDGGLWPEDDPARVDAWNRLVRAAADRHHATVLDLNRRACPEGRFTWEAGGVRVRSDGLHFTPEGVQRWIAPWLLPQLYRLAVRGA</sequence>
<evidence type="ECO:0000256" key="4">
    <source>
        <dbReference type="ARBA" id="ARBA00022692"/>
    </source>
</evidence>
<dbReference type="GO" id="GO:0009103">
    <property type="term" value="P:lipopolysaccharide biosynthetic process"/>
    <property type="evidence" value="ECO:0007669"/>
    <property type="project" value="TreeGrafter"/>
</dbReference>
<feature type="domain" description="Acyltransferase 3" evidence="10">
    <location>
        <begin position="60"/>
        <end position="405"/>
    </location>
</feature>
<evidence type="ECO:0000256" key="1">
    <source>
        <dbReference type="ARBA" id="ARBA00004651"/>
    </source>
</evidence>
<feature type="transmembrane region" description="Helical" evidence="9">
    <location>
        <begin position="419"/>
        <end position="441"/>
    </location>
</feature>
<feature type="transmembrane region" description="Helical" evidence="9">
    <location>
        <begin position="264"/>
        <end position="281"/>
    </location>
</feature>
<dbReference type="InterPro" id="IPR002656">
    <property type="entry name" value="Acyl_transf_3_dom"/>
</dbReference>
<reference evidence="12 15" key="2">
    <citation type="submission" date="2020-02" db="EMBL/GenBank/DDBJ databases">
        <title>WGS of Micromonospora spp. isolated from hot spring.</title>
        <authorList>
            <person name="Thawai C."/>
        </authorList>
    </citation>
    <scope>NUCLEOTIDE SEQUENCE [LARGE SCALE GENOMIC DNA]</scope>
    <source>
        <strain evidence="12 15">TMS7</strain>
    </source>
</reference>
<dbReference type="EMBL" id="JAAHBZ010000006">
    <property type="protein sequence ID" value="NES29146.1"/>
    <property type="molecule type" value="Genomic_DNA"/>
</dbReference>
<name>A0AAJ3DJZ9_9ACTN</name>
<evidence type="ECO:0000313" key="12">
    <source>
        <dbReference type="EMBL" id="NES29146.1"/>
    </source>
</evidence>
<dbReference type="GO" id="GO:0005886">
    <property type="term" value="C:plasma membrane"/>
    <property type="evidence" value="ECO:0007669"/>
    <property type="project" value="UniProtKB-SubCell"/>
</dbReference>
<evidence type="ECO:0000313" key="14">
    <source>
        <dbReference type="Proteomes" id="UP000402241"/>
    </source>
</evidence>
<dbReference type="EMBL" id="CP045309">
    <property type="protein sequence ID" value="QGL48855.1"/>
    <property type="molecule type" value="Genomic_DNA"/>
</dbReference>
<feature type="transmembrane region" description="Helical" evidence="9">
    <location>
        <begin position="127"/>
        <end position="146"/>
    </location>
</feature>
<feature type="transmembrane region" description="Helical" evidence="9">
    <location>
        <begin position="293"/>
        <end position="312"/>
    </location>
</feature>
<dbReference type="InterPro" id="IPR050879">
    <property type="entry name" value="Acyltransferase_3"/>
</dbReference>
<dbReference type="Pfam" id="PF19040">
    <property type="entry name" value="SGNH"/>
    <property type="match status" value="1"/>
</dbReference>
<dbReference type="Pfam" id="PF01757">
    <property type="entry name" value="Acyl_transf_3"/>
    <property type="match status" value="1"/>
</dbReference>
<evidence type="ECO:0000259" key="11">
    <source>
        <dbReference type="Pfam" id="PF19040"/>
    </source>
</evidence>
<dbReference type="PANTHER" id="PTHR23028:SF53">
    <property type="entry name" value="ACYL_TRANSF_3 DOMAIN-CONTAINING PROTEIN"/>
    <property type="match status" value="1"/>
</dbReference>
<keyword evidence="3" id="KW-0808">Transferase</keyword>
<feature type="transmembrane region" description="Helical" evidence="9">
    <location>
        <begin position="347"/>
        <end position="366"/>
    </location>
</feature>
<dbReference type="InterPro" id="IPR036514">
    <property type="entry name" value="SGNH_hydro_sf"/>
</dbReference>
<feature type="transmembrane region" description="Helical" evidence="9">
    <location>
        <begin position="318"/>
        <end position="340"/>
    </location>
</feature>
<evidence type="ECO:0000256" key="2">
    <source>
        <dbReference type="ARBA" id="ARBA00022475"/>
    </source>
</evidence>
<keyword evidence="7 12" id="KW-0012">Acyltransferase</keyword>
<protein>
    <submittedName>
        <fullName evidence="12 13">Acyltransferase</fullName>
    </submittedName>
</protein>
<keyword evidence="4 9" id="KW-0812">Transmembrane</keyword>
<keyword evidence="14" id="KW-1185">Reference proteome</keyword>
<dbReference type="Proteomes" id="UP000402241">
    <property type="component" value="Chromosome"/>
</dbReference>
<keyword evidence="2" id="KW-1003">Cell membrane</keyword>
<gene>
    <name evidence="12" type="ORF">G3561_16535</name>
    <name evidence="13" type="ORF">GCE86_18640</name>
</gene>
<feature type="transmembrane region" description="Helical" evidence="9">
    <location>
        <begin position="88"/>
        <end position="106"/>
    </location>
</feature>
<feature type="transmembrane region" description="Helical" evidence="9">
    <location>
        <begin position="198"/>
        <end position="214"/>
    </location>
</feature>
<feature type="transmembrane region" description="Helical" evidence="9">
    <location>
        <begin position="226"/>
        <end position="244"/>
    </location>
</feature>
<dbReference type="AlphaFoldDB" id="A0AAJ3DJZ9"/>
<organism evidence="12 15">
    <name type="scientific">Micromonospora terminaliae</name>
    <dbReference type="NCBI Taxonomy" id="1914461"/>
    <lineage>
        <taxon>Bacteria</taxon>
        <taxon>Bacillati</taxon>
        <taxon>Actinomycetota</taxon>
        <taxon>Actinomycetes</taxon>
        <taxon>Micromonosporales</taxon>
        <taxon>Micromonosporaceae</taxon>
        <taxon>Micromonospora</taxon>
    </lineage>
</organism>
<evidence type="ECO:0000259" key="10">
    <source>
        <dbReference type="Pfam" id="PF01757"/>
    </source>
</evidence>
<evidence type="ECO:0000256" key="6">
    <source>
        <dbReference type="ARBA" id="ARBA00023136"/>
    </source>
</evidence>
<comment type="subcellular location">
    <subcellularLocation>
        <location evidence="1">Cell membrane</location>
        <topology evidence="1">Multi-pass membrane protein</topology>
    </subcellularLocation>
</comment>
<evidence type="ECO:0000256" key="8">
    <source>
        <dbReference type="SAM" id="MobiDB-lite"/>
    </source>
</evidence>
<dbReference type="Gene3D" id="3.40.50.1110">
    <property type="entry name" value="SGNH hydrolase"/>
    <property type="match status" value="1"/>
</dbReference>
<evidence type="ECO:0000256" key="9">
    <source>
        <dbReference type="SAM" id="Phobius"/>
    </source>
</evidence>
<keyword evidence="5 9" id="KW-1133">Transmembrane helix</keyword>
<dbReference type="PANTHER" id="PTHR23028">
    <property type="entry name" value="ACETYLTRANSFERASE"/>
    <property type="match status" value="1"/>
</dbReference>
<evidence type="ECO:0000256" key="7">
    <source>
        <dbReference type="ARBA" id="ARBA00023315"/>
    </source>
</evidence>
<keyword evidence="6 9" id="KW-0472">Membrane</keyword>
<evidence type="ECO:0000313" key="13">
    <source>
        <dbReference type="EMBL" id="QGL48855.1"/>
    </source>
</evidence>